<keyword evidence="2 3" id="KW-1015">Disulfide bond</keyword>
<keyword evidence="6" id="KW-1185">Reference proteome</keyword>
<feature type="domain" description="Kringle" evidence="4">
    <location>
        <begin position="218"/>
        <end position="283"/>
    </location>
</feature>
<sequence>MLIVQDELFKSVNKTMDIECAHLPIVGANAILSIHNNATKPFKKGQNATYSCVKWSSLHSNDLYKYGFSQTAEPTDLERFQNISLTCQGYDIWSPNMTTLPRCVEFRECKKTKNGTDFYGVKYNVTASGKPCLSWKNQTIDSTPKLKSDDRYPVDGSVENAKNYCRNPLRKAAPFCIIDNITAKWEFCDIPECEDKRPFACSTTLRESEVFGPTSRETIAGDPCQYWNSSSPHPVYPAIEFIMPDEIGTAHNYCRNPYYTLVGLWCYTQNPNVRFDTCPSTHCPGYP</sequence>
<accession>A0A7R9GEB4</accession>
<gene>
    <name evidence="5" type="ORF">NMOB1V02_LOCUS7090</name>
</gene>
<reference evidence="5" key="1">
    <citation type="submission" date="2020-11" db="EMBL/GenBank/DDBJ databases">
        <authorList>
            <person name="Tran Van P."/>
        </authorList>
    </citation>
    <scope>NUCLEOTIDE SEQUENCE</scope>
</reference>
<dbReference type="Proteomes" id="UP000678499">
    <property type="component" value="Unassembled WGS sequence"/>
</dbReference>
<dbReference type="EMBL" id="CAJPEX010001634">
    <property type="protein sequence ID" value="CAG0919569.1"/>
    <property type="molecule type" value="Genomic_DNA"/>
</dbReference>
<dbReference type="EMBL" id="OA883671">
    <property type="protein sequence ID" value="CAD7279417.1"/>
    <property type="molecule type" value="Genomic_DNA"/>
</dbReference>
<dbReference type="PANTHER" id="PTHR24261:SF7">
    <property type="entry name" value="KRINGLE DOMAIN-CONTAINING PROTEIN"/>
    <property type="match status" value="1"/>
</dbReference>
<dbReference type="PROSITE" id="PS50070">
    <property type="entry name" value="KRINGLE_2"/>
    <property type="match status" value="2"/>
</dbReference>
<evidence type="ECO:0000256" key="3">
    <source>
        <dbReference type="PROSITE-ProRule" id="PRU00121"/>
    </source>
</evidence>
<dbReference type="GO" id="GO:0005615">
    <property type="term" value="C:extracellular space"/>
    <property type="evidence" value="ECO:0007669"/>
    <property type="project" value="TreeGrafter"/>
</dbReference>
<dbReference type="PRINTS" id="PR00018">
    <property type="entry name" value="KRINGLE"/>
</dbReference>
<dbReference type="InterPro" id="IPR018056">
    <property type="entry name" value="Kringle_CS"/>
</dbReference>
<proteinExistence type="predicted"/>
<dbReference type="AlphaFoldDB" id="A0A7R9GEB4"/>
<comment type="caution">
    <text evidence="3">Lacks conserved residue(s) required for the propagation of feature annotation.</text>
</comment>
<protein>
    <recommendedName>
        <fullName evidence="4">Kringle domain-containing protein</fullName>
    </recommendedName>
</protein>
<dbReference type="GO" id="GO:0005102">
    <property type="term" value="F:signaling receptor binding"/>
    <property type="evidence" value="ECO:0007669"/>
    <property type="project" value="TreeGrafter"/>
</dbReference>
<feature type="disulfide bond" evidence="3">
    <location>
        <begin position="165"/>
        <end position="188"/>
    </location>
</feature>
<dbReference type="SUPFAM" id="SSF57440">
    <property type="entry name" value="Kringle-like"/>
    <property type="match status" value="2"/>
</dbReference>
<dbReference type="PROSITE" id="PS00021">
    <property type="entry name" value="KRINGLE_1"/>
    <property type="match status" value="1"/>
</dbReference>
<evidence type="ECO:0000313" key="6">
    <source>
        <dbReference type="Proteomes" id="UP000678499"/>
    </source>
</evidence>
<dbReference type="Pfam" id="PF00051">
    <property type="entry name" value="Kringle"/>
    <property type="match status" value="2"/>
</dbReference>
<dbReference type="InterPro" id="IPR038178">
    <property type="entry name" value="Kringle_sf"/>
</dbReference>
<evidence type="ECO:0000256" key="1">
    <source>
        <dbReference type="ARBA" id="ARBA00022572"/>
    </source>
</evidence>
<dbReference type="SMART" id="SM00130">
    <property type="entry name" value="KR"/>
    <property type="match status" value="2"/>
</dbReference>
<keyword evidence="1 3" id="KW-0420">Kringle</keyword>
<dbReference type="InterPro" id="IPR050759">
    <property type="entry name" value="Serine_protease_kringle"/>
</dbReference>
<organism evidence="5">
    <name type="scientific">Notodromas monacha</name>
    <dbReference type="NCBI Taxonomy" id="399045"/>
    <lineage>
        <taxon>Eukaryota</taxon>
        <taxon>Metazoa</taxon>
        <taxon>Ecdysozoa</taxon>
        <taxon>Arthropoda</taxon>
        <taxon>Crustacea</taxon>
        <taxon>Oligostraca</taxon>
        <taxon>Ostracoda</taxon>
        <taxon>Podocopa</taxon>
        <taxon>Podocopida</taxon>
        <taxon>Cypridocopina</taxon>
        <taxon>Cypridoidea</taxon>
        <taxon>Cyprididae</taxon>
        <taxon>Notodromas</taxon>
    </lineage>
</organism>
<evidence type="ECO:0000313" key="5">
    <source>
        <dbReference type="EMBL" id="CAD7279417.1"/>
    </source>
</evidence>
<dbReference type="GO" id="GO:0004175">
    <property type="term" value="F:endopeptidase activity"/>
    <property type="evidence" value="ECO:0007669"/>
    <property type="project" value="TreeGrafter"/>
</dbReference>
<dbReference type="InterPro" id="IPR013806">
    <property type="entry name" value="Kringle-like"/>
</dbReference>
<dbReference type="OrthoDB" id="5917794at2759"/>
<dbReference type="Gene3D" id="2.40.20.10">
    <property type="entry name" value="Plasminogen Kringle 4"/>
    <property type="match status" value="2"/>
</dbReference>
<evidence type="ECO:0000259" key="4">
    <source>
        <dbReference type="PROSITE" id="PS50070"/>
    </source>
</evidence>
<dbReference type="InterPro" id="IPR000001">
    <property type="entry name" value="Kringle"/>
</dbReference>
<name>A0A7R9GEB4_9CRUS</name>
<dbReference type="PANTHER" id="PTHR24261">
    <property type="entry name" value="PLASMINOGEN-RELATED"/>
    <property type="match status" value="1"/>
</dbReference>
<feature type="domain" description="Kringle" evidence="4">
    <location>
        <begin position="119"/>
        <end position="193"/>
    </location>
</feature>
<evidence type="ECO:0000256" key="2">
    <source>
        <dbReference type="ARBA" id="ARBA00023157"/>
    </source>
</evidence>